<dbReference type="GO" id="GO:0005886">
    <property type="term" value="C:plasma membrane"/>
    <property type="evidence" value="ECO:0007669"/>
    <property type="project" value="UniProtKB-SubCell"/>
</dbReference>
<keyword evidence="2" id="KW-1003">Cell membrane</keyword>
<evidence type="ECO:0000256" key="7">
    <source>
        <dbReference type="ARBA" id="ARBA00023170"/>
    </source>
</evidence>
<dbReference type="GO" id="GO:0004930">
    <property type="term" value="F:G protein-coupled receptor activity"/>
    <property type="evidence" value="ECO:0007669"/>
    <property type="project" value="UniProtKB-KW"/>
</dbReference>
<proteinExistence type="predicted"/>
<comment type="caution">
    <text evidence="11">The sequence shown here is derived from an EMBL/GenBank/DDBJ whole genome shotgun (WGS) entry which is preliminary data.</text>
</comment>
<dbReference type="Gene3D" id="1.20.1070.10">
    <property type="entry name" value="Rhodopsin 7-helix transmembrane proteins"/>
    <property type="match status" value="1"/>
</dbReference>
<organism evidence="11 12">
    <name type="scientific">Paralvinella palmiformis</name>
    <dbReference type="NCBI Taxonomy" id="53620"/>
    <lineage>
        <taxon>Eukaryota</taxon>
        <taxon>Metazoa</taxon>
        <taxon>Spiralia</taxon>
        <taxon>Lophotrochozoa</taxon>
        <taxon>Annelida</taxon>
        <taxon>Polychaeta</taxon>
        <taxon>Sedentaria</taxon>
        <taxon>Canalipalpata</taxon>
        <taxon>Terebellida</taxon>
        <taxon>Terebelliformia</taxon>
        <taxon>Alvinellidae</taxon>
        <taxon>Paralvinella</taxon>
    </lineage>
</organism>
<dbReference type="PROSITE" id="PS50262">
    <property type="entry name" value="G_PROTEIN_RECEP_F1_2"/>
    <property type="match status" value="1"/>
</dbReference>
<protein>
    <recommendedName>
        <fullName evidence="10">G-protein coupled receptors family 1 profile domain-containing protein</fullName>
    </recommendedName>
</protein>
<keyword evidence="3 9" id="KW-0812">Transmembrane</keyword>
<dbReference type="EMBL" id="JAODUP010001161">
    <property type="protein sequence ID" value="KAK2141106.1"/>
    <property type="molecule type" value="Genomic_DNA"/>
</dbReference>
<evidence type="ECO:0000313" key="12">
    <source>
        <dbReference type="Proteomes" id="UP001208570"/>
    </source>
</evidence>
<dbReference type="CDD" id="cd00637">
    <property type="entry name" value="7tm_classA_rhodopsin-like"/>
    <property type="match status" value="1"/>
</dbReference>
<keyword evidence="8" id="KW-0807">Transducer</keyword>
<reference evidence="11" key="1">
    <citation type="journal article" date="2023" name="Mol. Biol. Evol.">
        <title>Third-Generation Sequencing Reveals the Adaptive Role of the Epigenome in Three Deep-Sea Polychaetes.</title>
        <authorList>
            <person name="Perez M."/>
            <person name="Aroh O."/>
            <person name="Sun Y."/>
            <person name="Lan Y."/>
            <person name="Juniper S.K."/>
            <person name="Young C.R."/>
            <person name="Angers B."/>
            <person name="Qian P.Y."/>
        </authorList>
    </citation>
    <scope>NUCLEOTIDE SEQUENCE</scope>
    <source>
        <strain evidence="11">P08H-3</strain>
    </source>
</reference>
<dbReference type="InterPro" id="IPR000276">
    <property type="entry name" value="GPCR_Rhodpsn"/>
</dbReference>
<dbReference type="PANTHER" id="PTHR24249:SF422">
    <property type="entry name" value="G-PROTEIN COUPLED RECEPTORS FAMILY 1 PROFILE DOMAIN-CONTAINING PROTEIN"/>
    <property type="match status" value="1"/>
</dbReference>
<sequence length="217" mass="24520">MMSKLIARLLGADSSFTICMAATALQIRPAWESVFHLVSIAIERHIAITKPLLYHVILTPSRLAIVVVTNLIVAAFFALIPLAWPREQFPKLCLSVLWYPKLYAFMFVVIPLAVVLMLMLMLYFQIYIIARKQEKAIAAGNYIIVPNNNTISQKESHATQVFILICGIALACYVPFWMGTVLLLAMPNNNVVVHIYYITLICLQCNSGMNFYRLHIS</sequence>
<feature type="transmembrane region" description="Helical" evidence="9">
    <location>
        <begin position="63"/>
        <end position="84"/>
    </location>
</feature>
<name>A0AAD9IUB2_9ANNE</name>
<dbReference type="PANTHER" id="PTHR24249">
    <property type="entry name" value="HISTAMINE RECEPTOR-RELATED G-PROTEIN COUPLED RECEPTOR"/>
    <property type="match status" value="1"/>
</dbReference>
<keyword evidence="5" id="KW-0297">G-protein coupled receptor</keyword>
<dbReference type="Pfam" id="PF00001">
    <property type="entry name" value="7tm_1"/>
    <property type="match status" value="1"/>
</dbReference>
<evidence type="ECO:0000256" key="3">
    <source>
        <dbReference type="ARBA" id="ARBA00022692"/>
    </source>
</evidence>
<feature type="domain" description="G-protein coupled receptors family 1 profile" evidence="10">
    <location>
        <begin position="1"/>
        <end position="214"/>
    </location>
</feature>
<accession>A0AAD9IUB2</accession>
<keyword evidence="6 9" id="KW-0472">Membrane</keyword>
<evidence type="ECO:0000256" key="8">
    <source>
        <dbReference type="ARBA" id="ARBA00023224"/>
    </source>
</evidence>
<dbReference type="AlphaFoldDB" id="A0AAD9IUB2"/>
<gene>
    <name evidence="11" type="ORF">LSH36_1160g00012</name>
</gene>
<evidence type="ECO:0000256" key="9">
    <source>
        <dbReference type="SAM" id="Phobius"/>
    </source>
</evidence>
<feature type="transmembrane region" description="Helical" evidence="9">
    <location>
        <begin position="104"/>
        <end position="124"/>
    </location>
</feature>
<dbReference type="InterPro" id="IPR017452">
    <property type="entry name" value="GPCR_Rhodpsn_7TM"/>
</dbReference>
<evidence type="ECO:0000256" key="4">
    <source>
        <dbReference type="ARBA" id="ARBA00022989"/>
    </source>
</evidence>
<comment type="subcellular location">
    <subcellularLocation>
        <location evidence="1">Cell membrane</location>
        <topology evidence="1">Multi-pass membrane protein</topology>
    </subcellularLocation>
</comment>
<keyword evidence="12" id="KW-1185">Reference proteome</keyword>
<dbReference type="InterPro" id="IPR050569">
    <property type="entry name" value="TAAR"/>
</dbReference>
<evidence type="ECO:0000256" key="6">
    <source>
        <dbReference type="ARBA" id="ARBA00023136"/>
    </source>
</evidence>
<evidence type="ECO:0000313" key="11">
    <source>
        <dbReference type="EMBL" id="KAK2141106.1"/>
    </source>
</evidence>
<keyword evidence="4 9" id="KW-1133">Transmembrane helix</keyword>
<dbReference type="SUPFAM" id="SSF81321">
    <property type="entry name" value="Family A G protein-coupled receptor-like"/>
    <property type="match status" value="1"/>
</dbReference>
<evidence type="ECO:0000256" key="2">
    <source>
        <dbReference type="ARBA" id="ARBA00022475"/>
    </source>
</evidence>
<evidence type="ECO:0000256" key="1">
    <source>
        <dbReference type="ARBA" id="ARBA00004651"/>
    </source>
</evidence>
<feature type="transmembrane region" description="Helical" evidence="9">
    <location>
        <begin position="161"/>
        <end position="185"/>
    </location>
</feature>
<evidence type="ECO:0000256" key="5">
    <source>
        <dbReference type="ARBA" id="ARBA00023040"/>
    </source>
</evidence>
<keyword evidence="7" id="KW-0675">Receptor</keyword>
<feature type="transmembrane region" description="Helical" evidence="9">
    <location>
        <begin position="191"/>
        <end position="212"/>
    </location>
</feature>
<dbReference type="Proteomes" id="UP001208570">
    <property type="component" value="Unassembled WGS sequence"/>
</dbReference>
<dbReference type="PRINTS" id="PR00237">
    <property type="entry name" value="GPCRRHODOPSN"/>
</dbReference>
<evidence type="ECO:0000259" key="10">
    <source>
        <dbReference type="PROSITE" id="PS50262"/>
    </source>
</evidence>